<organism evidence="9 10">
    <name type="scientific">Cannabis sativa</name>
    <name type="common">Hemp</name>
    <name type="synonym">Marijuana</name>
    <dbReference type="NCBI Taxonomy" id="3483"/>
    <lineage>
        <taxon>Eukaryota</taxon>
        <taxon>Viridiplantae</taxon>
        <taxon>Streptophyta</taxon>
        <taxon>Embryophyta</taxon>
        <taxon>Tracheophyta</taxon>
        <taxon>Spermatophyta</taxon>
        <taxon>Magnoliopsida</taxon>
        <taxon>eudicotyledons</taxon>
        <taxon>Gunneridae</taxon>
        <taxon>Pentapetalae</taxon>
        <taxon>rosids</taxon>
        <taxon>fabids</taxon>
        <taxon>Rosales</taxon>
        <taxon>Cannabaceae</taxon>
        <taxon>Cannabis</taxon>
    </lineage>
</organism>
<evidence type="ECO:0000313" key="9">
    <source>
        <dbReference type="EMBL" id="KAF4376244.1"/>
    </source>
</evidence>
<accession>A0A7J6FZS8</accession>
<dbReference type="Proteomes" id="UP000525078">
    <property type="component" value="Unassembled WGS sequence"/>
</dbReference>
<evidence type="ECO:0000256" key="6">
    <source>
        <dbReference type="SAM" id="Phobius"/>
    </source>
</evidence>
<evidence type="ECO:0000256" key="2">
    <source>
        <dbReference type="ARBA" id="ARBA00022448"/>
    </source>
</evidence>
<keyword evidence="2" id="KW-0813">Transport</keyword>
<proteinExistence type="predicted"/>
<evidence type="ECO:0000313" key="10">
    <source>
        <dbReference type="Proteomes" id="UP000525078"/>
    </source>
</evidence>
<keyword evidence="5 6" id="KW-0472">Membrane</keyword>
<protein>
    <recommendedName>
        <fullName evidence="8">ABC-2 type transporter transmembrane domain-containing protein</fullName>
    </recommendedName>
</protein>
<gene>
    <name evidence="9" type="ORF">F8388_018913</name>
</gene>
<comment type="caution">
    <text evidence="9">The sequence shown here is derived from an EMBL/GenBank/DDBJ whole genome shotgun (WGS) entry which is preliminary data.</text>
</comment>
<dbReference type="AlphaFoldDB" id="A0A7J6FZS8"/>
<dbReference type="Pfam" id="PF01061">
    <property type="entry name" value="ABC2_membrane"/>
    <property type="match status" value="1"/>
</dbReference>
<feature type="transmembrane region" description="Helical" evidence="6">
    <location>
        <begin position="139"/>
        <end position="158"/>
    </location>
</feature>
<dbReference type="GO" id="GO:0005886">
    <property type="term" value="C:plasma membrane"/>
    <property type="evidence" value="ECO:0007669"/>
    <property type="project" value="UniProtKB-ARBA"/>
</dbReference>
<keyword evidence="3 6" id="KW-0812">Transmembrane</keyword>
<feature type="transmembrane region" description="Helical" evidence="6">
    <location>
        <begin position="81"/>
        <end position="99"/>
    </location>
</feature>
<dbReference type="PANTHER" id="PTHR19241">
    <property type="entry name" value="ATP-BINDING CASSETTE TRANSPORTER"/>
    <property type="match status" value="1"/>
</dbReference>
<sequence length="211" mass="24211">MTMKKTVVVAAMIMLLALSYTEIVAADAFDCIDACQTGCVQRDSRLTARCEQKCVIRCGPDSTTKKDVKAVINCRNVVVEIPYIFFQAAVYCLIVYAMIGYEWTAAKFFRYLFYTFFAMLYFTFYGMMCVGVTPNHHIASIVSSAFYGLWNIFAGFIVPRTRIPIWWRWYYWACPVAWTLYGLVTSQYGDLHEYIIIETGETLLARPGFTC</sequence>
<feature type="signal peptide" evidence="7">
    <location>
        <begin position="1"/>
        <end position="26"/>
    </location>
</feature>
<feature type="domain" description="ABC-2 type transporter transmembrane" evidence="8">
    <location>
        <begin position="76"/>
        <end position="188"/>
    </location>
</feature>
<keyword evidence="7" id="KW-0732">Signal</keyword>
<feature type="transmembrane region" description="Helical" evidence="6">
    <location>
        <begin position="111"/>
        <end position="133"/>
    </location>
</feature>
<feature type="chain" id="PRO_5029795352" description="ABC-2 type transporter transmembrane domain-containing protein" evidence="7">
    <location>
        <begin position="27"/>
        <end position="211"/>
    </location>
</feature>
<evidence type="ECO:0000256" key="1">
    <source>
        <dbReference type="ARBA" id="ARBA00004141"/>
    </source>
</evidence>
<comment type="subcellular location">
    <subcellularLocation>
        <location evidence="1">Membrane</location>
        <topology evidence="1">Multi-pass membrane protein</topology>
    </subcellularLocation>
</comment>
<evidence type="ECO:0000256" key="4">
    <source>
        <dbReference type="ARBA" id="ARBA00022989"/>
    </source>
</evidence>
<keyword evidence="4 6" id="KW-1133">Transmembrane helix</keyword>
<evidence type="ECO:0000256" key="5">
    <source>
        <dbReference type="ARBA" id="ARBA00023136"/>
    </source>
</evidence>
<evidence type="ECO:0000256" key="7">
    <source>
        <dbReference type="SAM" id="SignalP"/>
    </source>
</evidence>
<evidence type="ECO:0000256" key="3">
    <source>
        <dbReference type="ARBA" id="ARBA00022692"/>
    </source>
</evidence>
<name>A0A7J6FZS8_CANSA</name>
<dbReference type="GO" id="GO:0140359">
    <property type="term" value="F:ABC-type transporter activity"/>
    <property type="evidence" value="ECO:0007669"/>
    <property type="project" value="InterPro"/>
</dbReference>
<dbReference type="EMBL" id="JAATIP010000086">
    <property type="protein sequence ID" value="KAF4376244.1"/>
    <property type="molecule type" value="Genomic_DNA"/>
</dbReference>
<evidence type="ECO:0000259" key="8">
    <source>
        <dbReference type="Pfam" id="PF01061"/>
    </source>
</evidence>
<reference evidence="9 10" key="1">
    <citation type="journal article" date="2020" name="bioRxiv">
        <title>Sequence and annotation of 42 cannabis genomes reveals extensive copy number variation in cannabinoid synthesis and pathogen resistance genes.</title>
        <authorList>
            <person name="Mckernan K.J."/>
            <person name="Helbert Y."/>
            <person name="Kane L.T."/>
            <person name="Ebling H."/>
            <person name="Zhang L."/>
            <person name="Liu B."/>
            <person name="Eaton Z."/>
            <person name="Mclaughlin S."/>
            <person name="Kingan S."/>
            <person name="Baybayan P."/>
            <person name="Concepcion G."/>
            <person name="Jordan M."/>
            <person name="Riva A."/>
            <person name="Barbazuk W."/>
            <person name="Harkins T."/>
        </authorList>
    </citation>
    <scope>NUCLEOTIDE SEQUENCE [LARGE SCALE GENOMIC DNA]</scope>
    <source>
        <strain evidence="10">cv. Jamaican Lion 4</strain>
        <tissue evidence="9">Leaf</tissue>
    </source>
</reference>
<dbReference type="InterPro" id="IPR013525">
    <property type="entry name" value="ABC2_TM"/>
</dbReference>